<dbReference type="KEGG" id="smo:SELMODRAFT_422080"/>
<dbReference type="Gramene" id="EFJ16344">
    <property type="protein sequence ID" value="EFJ16344"/>
    <property type="gene ID" value="SELMODRAFT_422080"/>
</dbReference>
<dbReference type="Proteomes" id="UP000001514">
    <property type="component" value="Unassembled WGS sequence"/>
</dbReference>
<reference evidence="1 2" key="1">
    <citation type="journal article" date="2011" name="Science">
        <title>The Selaginella genome identifies genetic changes associated with the evolution of vascular plants.</title>
        <authorList>
            <person name="Banks J.A."/>
            <person name="Nishiyama T."/>
            <person name="Hasebe M."/>
            <person name="Bowman J.L."/>
            <person name="Gribskov M."/>
            <person name="dePamphilis C."/>
            <person name="Albert V.A."/>
            <person name="Aono N."/>
            <person name="Aoyama T."/>
            <person name="Ambrose B.A."/>
            <person name="Ashton N.W."/>
            <person name="Axtell M.J."/>
            <person name="Barker E."/>
            <person name="Barker M.S."/>
            <person name="Bennetzen J.L."/>
            <person name="Bonawitz N.D."/>
            <person name="Chapple C."/>
            <person name="Cheng C."/>
            <person name="Correa L.G."/>
            <person name="Dacre M."/>
            <person name="DeBarry J."/>
            <person name="Dreyer I."/>
            <person name="Elias M."/>
            <person name="Engstrom E.M."/>
            <person name="Estelle M."/>
            <person name="Feng L."/>
            <person name="Finet C."/>
            <person name="Floyd S.K."/>
            <person name="Frommer W.B."/>
            <person name="Fujita T."/>
            <person name="Gramzow L."/>
            <person name="Gutensohn M."/>
            <person name="Harholt J."/>
            <person name="Hattori M."/>
            <person name="Heyl A."/>
            <person name="Hirai T."/>
            <person name="Hiwatashi Y."/>
            <person name="Ishikawa M."/>
            <person name="Iwata M."/>
            <person name="Karol K.G."/>
            <person name="Koehler B."/>
            <person name="Kolukisaoglu U."/>
            <person name="Kubo M."/>
            <person name="Kurata T."/>
            <person name="Lalonde S."/>
            <person name="Li K."/>
            <person name="Li Y."/>
            <person name="Litt A."/>
            <person name="Lyons E."/>
            <person name="Manning G."/>
            <person name="Maruyama T."/>
            <person name="Michael T.P."/>
            <person name="Mikami K."/>
            <person name="Miyazaki S."/>
            <person name="Morinaga S."/>
            <person name="Murata T."/>
            <person name="Mueller-Roeber B."/>
            <person name="Nelson D.R."/>
            <person name="Obara M."/>
            <person name="Oguri Y."/>
            <person name="Olmstead R.G."/>
            <person name="Onodera N."/>
            <person name="Petersen B.L."/>
            <person name="Pils B."/>
            <person name="Prigge M."/>
            <person name="Rensing S.A."/>
            <person name="Riano-Pachon D.M."/>
            <person name="Roberts A.W."/>
            <person name="Sato Y."/>
            <person name="Scheller H.V."/>
            <person name="Schulz B."/>
            <person name="Schulz C."/>
            <person name="Shakirov E.V."/>
            <person name="Shibagaki N."/>
            <person name="Shinohara N."/>
            <person name="Shippen D.E."/>
            <person name="Soerensen I."/>
            <person name="Sotooka R."/>
            <person name="Sugimoto N."/>
            <person name="Sugita M."/>
            <person name="Sumikawa N."/>
            <person name="Tanurdzic M."/>
            <person name="Theissen G."/>
            <person name="Ulvskov P."/>
            <person name="Wakazuki S."/>
            <person name="Weng J.K."/>
            <person name="Willats W.W."/>
            <person name="Wipf D."/>
            <person name="Wolf P.G."/>
            <person name="Yang L."/>
            <person name="Zimmer A.D."/>
            <person name="Zhu Q."/>
            <person name="Mitros T."/>
            <person name="Hellsten U."/>
            <person name="Loque D."/>
            <person name="Otillar R."/>
            <person name="Salamov A."/>
            <person name="Schmutz J."/>
            <person name="Shapiro H."/>
            <person name="Lindquist E."/>
            <person name="Lucas S."/>
            <person name="Rokhsar D."/>
            <person name="Grigoriev I.V."/>
        </authorList>
    </citation>
    <scope>NUCLEOTIDE SEQUENCE [LARGE SCALE GENOMIC DNA]</scope>
</reference>
<protein>
    <submittedName>
        <fullName evidence="1">Uncharacterized protein</fullName>
    </submittedName>
</protein>
<keyword evidence="2" id="KW-1185">Reference proteome</keyword>
<dbReference type="EMBL" id="GL377619">
    <property type="protein sequence ID" value="EFJ16344.1"/>
    <property type="molecule type" value="Genomic_DNA"/>
</dbReference>
<dbReference type="InParanoid" id="D8SH98"/>
<dbReference type="AlphaFoldDB" id="D8SH98"/>
<evidence type="ECO:0000313" key="1">
    <source>
        <dbReference type="EMBL" id="EFJ16344.1"/>
    </source>
</evidence>
<proteinExistence type="predicted"/>
<organism evidence="2">
    <name type="scientific">Selaginella moellendorffii</name>
    <name type="common">Spikemoss</name>
    <dbReference type="NCBI Taxonomy" id="88036"/>
    <lineage>
        <taxon>Eukaryota</taxon>
        <taxon>Viridiplantae</taxon>
        <taxon>Streptophyta</taxon>
        <taxon>Embryophyta</taxon>
        <taxon>Tracheophyta</taxon>
        <taxon>Lycopodiopsida</taxon>
        <taxon>Selaginellales</taxon>
        <taxon>Selaginellaceae</taxon>
        <taxon>Selaginella</taxon>
    </lineage>
</organism>
<evidence type="ECO:0000313" key="2">
    <source>
        <dbReference type="Proteomes" id="UP000001514"/>
    </source>
</evidence>
<dbReference type="HOGENOM" id="CLU_1035870_0_0_1"/>
<sequence>MTSVHLFLQLLPLLLLLFLLASKSMFMWYMIMEVAAERKYNVLVELSPFWIAFYKDGVSDRGNELFKGPVIHLIDEQCSGSHYGFVTVFGSPNYNTTKWIHKTGGGAPLTQLVLPPWSQGKQEFIDMCCYGGCSQVGGICSHIAMILDEVIVKVGLRGIPASVGQTILVPFDMTLKDELYVEYTFGFSSDHIKYFDHCWTVKKDELLEFVTASEGPTNMSALRLYACIRSISLGQCWSRKRLAKTQFRIDTRIVSASFWKIDASGLTPT</sequence>
<name>D8SH98_SELML</name>
<accession>D8SH98</accession>
<gene>
    <name evidence="1" type="ORF">SELMODRAFT_422080</name>
</gene>